<dbReference type="PANTHER" id="PTHR13696:SF52">
    <property type="entry name" value="PARA FAMILY PROTEIN CT_582"/>
    <property type="match status" value="1"/>
</dbReference>
<proteinExistence type="predicted"/>
<accession>A0ABQ6IW40</accession>
<dbReference type="InterPro" id="IPR025669">
    <property type="entry name" value="AAA_dom"/>
</dbReference>
<evidence type="ECO:0000313" key="4">
    <source>
        <dbReference type="Proteomes" id="UP001157126"/>
    </source>
</evidence>
<feature type="domain" description="AAA" evidence="2">
    <location>
        <begin position="2"/>
        <end position="120"/>
    </location>
</feature>
<dbReference type="Proteomes" id="UP001157126">
    <property type="component" value="Unassembled WGS sequence"/>
</dbReference>
<dbReference type="Pfam" id="PF13614">
    <property type="entry name" value="AAA_31"/>
    <property type="match status" value="1"/>
</dbReference>
<feature type="compositionally biased region" description="Low complexity" evidence="1">
    <location>
        <begin position="133"/>
        <end position="153"/>
    </location>
</feature>
<feature type="region of interest" description="Disordered" evidence="1">
    <location>
        <begin position="125"/>
        <end position="153"/>
    </location>
</feature>
<gene>
    <name evidence="3" type="ORF">GCM10025883_38610</name>
</gene>
<keyword evidence="4" id="KW-1185">Reference proteome</keyword>
<reference evidence="4" key="1">
    <citation type="journal article" date="2019" name="Int. J. Syst. Evol. Microbiol.">
        <title>The Global Catalogue of Microorganisms (GCM) 10K type strain sequencing project: providing services to taxonomists for standard genome sequencing and annotation.</title>
        <authorList>
            <consortium name="The Broad Institute Genomics Platform"/>
            <consortium name="The Broad Institute Genome Sequencing Center for Infectious Disease"/>
            <person name="Wu L."/>
            <person name="Ma J."/>
        </authorList>
    </citation>
    <scope>NUCLEOTIDE SEQUENCE [LARGE SCALE GENOMIC DNA]</scope>
    <source>
        <strain evidence="4">NBRC 113072</strain>
    </source>
</reference>
<protein>
    <recommendedName>
        <fullName evidence="2">AAA domain-containing protein</fullName>
    </recommendedName>
</protein>
<evidence type="ECO:0000256" key="1">
    <source>
        <dbReference type="SAM" id="MobiDB-lite"/>
    </source>
</evidence>
<comment type="caution">
    <text evidence="3">The sequence shown here is derived from an EMBL/GenBank/DDBJ whole genome shotgun (WGS) entry which is preliminary data.</text>
</comment>
<organism evidence="3 4">
    <name type="scientific">Mobilicoccus caccae</name>
    <dbReference type="NCBI Taxonomy" id="1859295"/>
    <lineage>
        <taxon>Bacteria</taxon>
        <taxon>Bacillati</taxon>
        <taxon>Actinomycetota</taxon>
        <taxon>Actinomycetes</taxon>
        <taxon>Micrococcales</taxon>
        <taxon>Dermatophilaceae</taxon>
        <taxon>Mobilicoccus</taxon>
    </lineage>
</organism>
<dbReference type="InterPro" id="IPR050678">
    <property type="entry name" value="DNA_Partitioning_ATPase"/>
</dbReference>
<dbReference type="InterPro" id="IPR027417">
    <property type="entry name" value="P-loop_NTPase"/>
</dbReference>
<dbReference type="EMBL" id="BSUO01000001">
    <property type="protein sequence ID" value="GMA41816.1"/>
    <property type="molecule type" value="Genomic_DNA"/>
</dbReference>
<dbReference type="PANTHER" id="PTHR13696">
    <property type="entry name" value="P-LOOP CONTAINING NUCLEOSIDE TRIPHOSPHATE HYDROLASE"/>
    <property type="match status" value="1"/>
</dbReference>
<dbReference type="Gene3D" id="3.40.50.300">
    <property type="entry name" value="P-loop containing nucleotide triphosphate hydrolases"/>
    <property type="match status" value="1"/>
</dbReference>
<name>A0ABQ6IW40_9MICO</name>
<evidence type="ECO:0000313" key="3">
    <source>
        <dbReference type="EMBL" id="GMA41816.1"/>
    </source>
</evidence>
<sequence>MGKTTTAVNLAAALAAGGSTVLVIDTDPQGNASTALGVDHRAGIPSVYDVLVEDAPLADVVHECPDIPGLTCVPATIDLAGAEIELVSFVAREMRLQRAVNAFVAQSENPPDYILIDCPRASGCSPSTPSWPAVRSSSRSSASTTRSRVSRCS</sequence>
<dbReference type="SUPFAM" id="SSF52540">
    <property type="entry name" value="P-loop containing nucleoside triphosphate hydrolases"/>
    <property type="match status" value="1"/>
</dbReference>
<evidence type="ECO:0000259" key="2">
    <source>
        <dbReference type="Pfam" id="PF13614"/>
    </source>
</evidence>